<dbReference type="Proteomes" id="UP000036947">
    <property type="component" value="Unassembled WGS sequence"/>
</dbReference>
<dbReference type="AlphaFoldDB" id="A0A0L0N1F9"/>
<sequence>MPFPLLWPDGKIKNTLDIPQSRRTLGHDNPSEARLQGCWRAASRIYACFTELQGSPKQNEDQVHEMVRLAFGFDTEGTDQYLKNMECN</sequence>
<accession>A0A0L0N1F9</accession>
<comment type="caution">
    <text evidence="1">The sequence shown here is derived from an EMBL/GenBank/DDBJ whole genome shotgun (WGS) entry which is preliminary data.</text>
</comment>
<protein>
    <submittedName>
        <fullName evidence="1">Uncharacterized protein</fullName>
    </submittedName>
</protein>
<proteinExistence type="predicted"/>
<organism evidence="1 2">
    <name type="scientific">Tolypocladium ophioglossoides (strain CBS 100239)</name>
    <name type="common">Snaketongue truffleclub</name>
    <name type="synonym">Elaphocordyceps ophioglossoides</name>
    <dbReference type="NCBI Taxonomy" id="1163406"/>
    <lineage>
        <taxon>Eukaryota</taxon>
        <taxon>Fungi</taxon>
        <taxon>Dikarya</taxon>
        <taxon>Ascomycota</taxon>
        <taxon>Pezizomycotina</taxon>
        <taxon>Sordariomycetes</taxon>
        <taxon>Hypocreomycetidae</taxon>
        <taxon>Hypocreales</taxon>
        <taxon>Ophiocordycipitaceae</taxon>
        <taxon>Tolypocladium</taxon>
    </lineage>
</organism>
<evidence type="ECO:0000313" key="2">
    <source>
        <dbReference type="Proteomes" id="UP000036947"/>
    </source>
</evidence>
<gene>
    <name evidence="1" type="ORF">TOPH_07741</name>
</gene>
<reference evidence="1 2" key="1">
    <citation type="journal article" date="2015" name="BMC Genomics">
        <title>The genome of the truffle-parasite Tolypocladium ophioglossoides and the evolution of antifungal peptaibiotics.</title>
        <authorList>
            <person name="Quandt C.A."/>
            <person name="Bushley K.E."/>
            <person name="Spatafora J.W."/>
        </authorList>
    </citation>
    <scope>NUCLEOTIDE SEQUENCE [LARGE SCALE GENOMIC DNA]</scope>
    <source>
        <strain evidence="1 2">CBS 100239</strain>
    </source>
</reference>
<name>A0A0L0N1F9_TOLOC</name>
<evidence type="ECO:0000313" key="1">
    <source>
        <dbReference type="EMBL" id="KND87625.1"/>
    </source>
</evidence>
<keyword evidence="2" id="KW-1185">Reference proteome</keyword>
<dbReference type="EMBL" id="LFRF01000034">
    <property type="protein sequence ID" value="KND87625.1"/>
    <property type="molecule type" value="Genomic_DNA"/>
</dbReference>